<evidence type="ECO:0000256" key="6">
    <source>
        <dbReference type="ARBA" id="ARBA00022643"/>
    </source>
</evidence>
<comment type="caution">
    <text evidence="9">The sequence shown here is derived from an EMBL/GenBank/DDBJ whole genome shotgun (WGS) entry which is preliminary data.</text>
</comment>
<dbReference type="AlphaFoldDB" id="X0PCK2"/>
<evidence type="ECO:0000313" key="10">
    <source>
        <dbReference type="Proteomes" id="UP000051236"/>
    </source>
</evidence>
<dbReference type="GO" id="GO:0010181">
    <property type="term" value="F:FMN binding"/>
    <property type="evidence" value="ECO:0007669"/>
    <property type="project" value="InterPro"/>
</dbReference>
<evidence type="ECO:0000256" key="4">
    <source>
        <dbReference type="ARBA" id="ARBA00022448"/>
    </source>
</evidence>
<comment type="function">
    <text evidence="2">Low-potential electron donor to a number of redox enzymes.</text>
</comment>
<dbReference type="InterPro" id="IPR029039">
    <property type="entry name" value="Flavoprotein-like_sf"/>
</dbReference>
<gene>
    <name evidence="9" type="ORF">FC83_GL001687</name>
</gene>
<evidence type="ECO:0000256" key="1">
    <source>
        <dbReference type="ARBA" id="ARBA00001917"/>
    </source>
</evidence>
<dbReference type="Proteomes" id="UP000051236">
    <property type="component" value="Unassembled WGS sequence"/>
</dbReference>
<keyword evidence="4" id="KW-0813">Transport</keyword>
<evidence type="ECO:0000256" key="3">
    <source>
        <dbReference type="ARBA" id="ARBA00005267"/>
    </source>
</evidence>
<dbReference type="PROSITE" id="PS50902">
    <property type="entry name" value="FLAVODOXIN_LIKE"/>
    <property type="match status" value="1"/>
</dbReference>
<dbReference type="Pfam" id="PF00258">
    <property type="entry name" value="Flavodoxin_1"/>
    <property type="match status" value="1"/>
</dbReference>
<keyword evidence="10" id="KW-1185">Reference proteome</keyword>
<sequence length="153" mass="16032">MQVKILYTSLTGNTQEAVDVLSDALENIDAEVVAFDADDGIAADEFFSDGDAYVLASYTDGEGELPDGMLDLADDLADIDLNGLPVAVLGTGDTSYEYFCGAVDELEKLVQQAGGQLIAPSVKIEMAPDDAACAAIAQFAQTLVTQAQNLSEN</sequence>
<evidence type="ECO:0000256" key="2">
    <source>
        <dbReference type="ARBA" id="ARBA00003297"/>
    </source>
</evidence>
<reference evidence="9 10" key="1">
    <citation type="journal article" date="2015" name="Genome Announc.">
        <title>Expanding the biotechnology potential of lactobacilli through comparative genomics of 213 strains and associated genera.</title>
        <authorList>
            <person name="Sun Z."/>
            <person name="Harris H.M."/>
            <person name="McCann A."/>
            <person name="Guo C."/>
            <person name="Argimon S."/>
            <person name="Zhang W."/>
            <person name="Yang X."/>
            <person name="Jeffery I.B."/>
            <person name="Cooney J.C."/>
            <person name="Kagawa T.F."/>
            <person name="Liu W."/>
            <person name="Song Y."/>
            <person name="Salvetti E."/>
            <person name="Wrobel A."/>
            <person name="Rasinkangas P."/>
            <person name="Parkhill J."/>
            <person name="Rea M.C."/>
            <person name="O'Sullivan O."/>
            <person name="Ritari J."/>
            <person name="Douillard F.P."/>
            <person name="Paul Ross R."/>
            <person name="Yang R."/>
            <person name="Briner A.E."/>
            <person name="Felis G.E."/>
            <person name="de Vos W.M."/>
            <person name="Barrangou R."/>
            <person name="Klaenhammer T.R."/>
            <person name="Caufield P.W."/>
            <person name="Cui Y."/>
            <person name="Zhang H."/>
            <person name="O'Toole P.W."/>
        </authorList>
    </citation>
    <scope>NUCLEOTIDE SEQUENCE [LARGE SCALE GENOMIC DNA]</scope>
    <source>
        <strain evidence="9 10">DSM 18527</strain>
    </source>
</reference>
<dbReference type="Gene3D" id="3.40.50.360">
    <property type="match status" value="1"/>
</dbReference>
<keyword evidence="5" id="KW-0285">Flavoprotein</keyword>
<dbReference type="OrthoDB" id="9790745at2"/>
<evidence type="ECO:0000256" key="7">
    <source>
        <dbReference type="ARBA" id="ARBA00022982"/>
    </source>
</evidence>
<accession>X0PCK2</accession>
<keyword evidence="7" id="KW-0249">Electron transport</keyword>
<dbReference type="SUPFAM" id="SSF52218">
    <property type="entry name" value="Flavoproteins"/>
    <property type="match status" value="1"/>
</dbReference>
<dbReference type="EMBL" id="AZGA01000088">
    <property type="protein sequence ID" value="KRM30552.1"/>
    <property type="molecule type" value="Genomic_DNA"/>
</dbReference>
<keyword evidence="6" id="KW-0288">FMN</keyword>
<dbReference type="STRING" id="1423734.FC83_GL001687"/>
<evidence type="ECO:0000313" key="9">
    <source>
        <dbReference type="EMBL" id="KRM30552.1"/>
    </source>
</evidence>
<evidence type="ECO:0000256" key="5">
    <source>
        <dbReference type="ARBA" id="ARBA00022630"/>
    </source>
</evidence>
<proteinExistence type="inferred from homology"/>
<dbReference type="eggNOG" id="COG0716">
    <property type="taxonomic scope" value="Bacteria"/>
</dbReference>
<name>X0PCK2_9LACO</name>
<dbReference type="PATRIC" id="fig|1423734.3.peg.1706"/>
<dbReference type="InterPro" id="IPR050619">
    <property type="entry name" value="Flavodoxin"/>
</dbReference>
<organism evidence="9 10">
    <name type="scientific">Agrilactobacillus composti DSM 18527 = JCM 14202</name>
    <dbReference type="NCBI Taxonomy" id="1423734"/>
    <lineage>
        <taxon>Bacteria</taxon>
        <taxon>Bacillati</taxon>
        <taxon>Bacillota</taxon>
        <taxon>Bacilli</taxon>
        <taxon>Lactobacillales</taxon>
        <taxon>Lactobacillaceae</taxon>
        <taxon>Agrilactobacillus</taxon>
    </lineage>
</organism>
<comment type="cofactor">
    <cofactor evidence="1">
        <name>FMN</name>
        <dbReference type="ChEBI" id="CHEBI:58210"/>
    </cofactor>
</comment>
<feature type="domain" description="Flavodoxin-like" evidence="8">
    <location>
        <begin position="3"/>
        <end position="144"/>
    </location>
</feature>
<evidence type="ECO:0000259" key="8">
    <source>
        <dbReference type="PROSITE" id="PS50902"/>
    </source>
</evidence>
<dbReference type="PANTHER" id="PTHR42809:SF1">
    <property type="entry name" value="FLAVODOXIN 1"/>
    <property type="match status" value="1"/>
</dbReference>
<dbReference type="GO" id="GO:0016651">
    <property type="term" value="F:oxidoreductase activity, acting on NAD(P)H"/>
    <property type="evidence" value="ECO:0007669"/>
    <property type="project" value="UniProtKB-ARBA"/>
</dbReference>
<protein>
    <submittedName>
        <fullName evidence="9">Flavodoxin</fullName>
    </submittedName>
</protein>
<dbReference type="RefSeq" id="WP_035450689.1">
    <property type="nucleotide sequence ID" value="NZ_AZGA01000088.1"/>
</dbReference>
<dbReference type="PANTHER" id="PTHR42809">
    <property type="entry name" value="FLAVODOXIN 2"/>
    <property type="match status" value="1"/>
</dbReference>
<comment type="similarity">
    <text evidence="3">Belongs to the flavodoxin family.</text>
</comment>
<dbReference type="InterPro" id="IPR008254">
    <property type="entry name" value="Flavodoxin/NO_synth"/>
</dbReference>